<feature type="transmembrane region" description="Helical" evidence="2">
    <location>
        <begin position="6"/>
        <end position="24"/>
    </location>
</feature>
<evidence type="ECO:0000313" key="5">
    <source>
        <dbReference type="Proteomes" id="UP000703269"/>
    </source>
</evidence>
<feature type="compositionally biased region" description="Polar residues" evidence="1">
    <location>
        <begin position="3211"/>
        <end position="3228"/>
    </location>
</feature>
<feature type="region of interest" description="Disordered" evidence="1">
    <location>
        <begin position="3158"/>
        <end position="3260"/>
    </location>
</feature>
<dbReference type="InterPro" id="IPR048636">
    <property type="entry name" value="Csf1_N"/>
</dbReference>
<dbReference type="GO" id="GO:0006113">
    <property type="term" value="P:fermentation"/>
    <property type="evidence" value="ECO:0007669"/>
    <property type="project" value="InterPro"/>
</dbReference>
<feature type="region of interest" description="Disordered" evidence="1">
    <location>
        <begin position="1135"/>
        <end position="1239"/>
    </location>
</feature>
<keyword evidence="2" id="KW-1133">Transmembrane helix</keyword>
<feature type="domain" description="Csf1 N-terminal" evidence="3">
    <location>
        <begin position="20"/>
        <end position="801"/>
    </location>
</feature>
<dbReference type="GO" id="GO:0016020">
    <property type="term" value="C:membrane"/>
    <property type="evidence" value="ECO:0007669"/>
    <property type="project" value="InterPro"/>
</dbReference>
<dbReference type="InterPro" id="IPR029636">
    <property type="entry name" value="Csf1"/>
</dbReference>
<feature type="compositionally biased region" description="Acidic residues" evidence="1">
    <location>
        <begin position="1200"/>
        <end position="1228"/>
    </location>
</feature>
<reference evidence="4 5" key="1">
    <citation type="submission" date="2021-08" db="EMBL/GenBank/DDBJ databases">
        <title>Draft Genome Sequence of Phanerochaete sordida strain YK-624.</title>
        <authorList>
            <person name="Mori T."/>
            <person name="Dohra H."/>
            <person name="Suzuki T."/>
            <person name="Kawagishi H."/>
            <person name="Hirai H."/>
        </authorList>
    </citation>
    <scope>NUCLEOTIDE SEQUENCE [LARGE SCALE GENOMIC DNA]</scope>
    <source>
        <strain evidence="4 5">YK-624</strain>
    </source>
</reference>
<protein>
    <recommendedName>
        <fullName evidence="3">Csf1 N-terminal domain-containing protein</fullName>
    </recommendedName>
</protein>
<comment type="caution">
    <text evidence="4">The sequence shown here is derived from an EMBL/GenBank/DDBJ whole genome shotgun (WGS) entry which is preliminary data.</text>
</comment>
<evidence type="ECO:0000256" key="1">
    <source>
        <dbReference type="SAM" id="MobiDB-lite"/>
    </source>
</evidence>
<dbReference type="EMBL" id="BPQB01000049">
    <property type="protein sequence ID" value="GJE95456.1"/>
    <property type="molecule type" value="Genomic_DNA"/>
</dbReference>
<keyword evidence="2" id="KW-0812">Transmembrane</keyword>
<evidence type="ECO:0000313" key="4">
    <source>
        <dbReference type="EMBL" id="GJE95456.1"/>
    </source>
</evidence>
<organism evidence="4 5">
    <name type="scientific">Phanerochaete sordida</name>
    <dbReference type="NCBI Taxonomy" id="48140"/>
    <lineage>
        <taxon>Eukaryota</taxon>
        <taxon>Fungi</taxon>
        <taxon>Dikarya</taxon>
        <taxon>Basidiomycota</taxon>
        <taxon>Agaricomycotina</taxon>
        <taxon>Agaricomycetes</taxon>
        <taxon>Polyporales</taxon>
        <taxon>Phanerochaetaceae</taxon>
        <taxon>Phanerochaete</taxon>
    </lineage>
</organism>
<keyword evidence="5" id="KW-1185">Reference proteome</keyword>
<evidence type="ECO:0000259" key="3">
    <source>
        <dbReference type="Pfam" id="PF21678"/>
    </source>
</evidence>
<dbReference type="PANTHER" id="PTHR32085:SF3">
    <property type="entry name" value="PROTEIN CSF1"/>
    <property type="match status" value="1"/>
</dbReference>
<dbReference type="PANTHER" id="PTHR32085">
    <property type="entry name" value="PROTEIN CSF1"/>
    <property type="match status" value="1"/>
</dbReference>
<gene>
    <name evidence="4" type="ORF">PsYK624_116400</name>
</gene>
<dbReference type="Pfam" id="PF21678">
    <property type="entry name" value="Csf1_N"/>
    <property type="match status" value="1"/>
</dbReference>
<feature type="compositionally biased region" description="Basic and acidic residues" evidence="1">
    <location>
        <begin position="1229"/>
        <end position="1239"/>
    </location>
</feature>
<accession>A0A9P3LHE4</accession>
<proteinExistence type="predicted"/>
<keyword evidence="2" id="KW-0472">Membrane</keyword>
<dbReference type="Proteomes" id="UP000703269">
    <property type="component" value="Unassembled WGS sequence"/>
</dbReference>
<evidence type="ECO:0000256" key="2">
    <source>
        <dbReference type="SAM" id="Phobius"/>
    </source>
</evidence>
<dbReference type="OrthoDB" id="10051416at2759"/>
<name>A0A9P3LHE4_9APHY</name>
<sequence>MLNYKLLIVCICIIIALTLYLFYWNRFVGFALTRTLRLLLWTQGKSAESIWVDVGSIHISILAGRILVKDVAYHSSNQTLRIVKGQISWRYWIRVPADEDDLNHARVVGEDVGLHAQKAPLSCRLHISLQGLEWFIYNRTAAYDSVVSAMHSNFPDASEAHVRMSGEGIGSLRKIFSWTSVVPESTHLGPPVSLVSSIYSRTPEMFKKWSAGVRRQLPSLDPKDLLPIGIEVAKGAIIIGNRSTPELLVAEFRSTRGTYGIVPARSRYDQYKQVMQLTFQNTLVSFAENKQYEGSMTEMGEKLHANVQRSETQPLRIFSYLSFSAFAKLWRRHKLWNIINRRQSHNPLHNASSWSRRRAEKAKEEETPLGINFATLEYAKEAKVLEAPFLDLLYYADSVGVVPRAPDTDGVPRLTEDPMDIGNGDLPPEWGVDLAIRGGVLRYGPWTDRQRVLLQHVFFPPSFTDMAATTPLRPGDPRVWTCMKVLIELRDGVMLQIPFRESSKNWMWDGEVNVPNRPRRREPASIHVRAGDSSTISYMMPMIATAQGYEPTLHVHLDTLTITSSLNDIRVLTAESCVIRAELPSPLKWNDQRQWTFAISLRQPVFYLLRDHVNMFTDLAKDWTSGPPSHYERFVPMVYNIDIDVQNYEINTYVNDHNIIDKPLIREENAILTLYGKVLKNSVIVPMTKFRPETTKVIFWIEGCDVQARLTLPRWNTRSLYSGLHRNSDLGRIGFLRLDASYSYFADVHPENIDQLKLSFQTHDVIHKLCGWTIRHFMILRNNYFGSFTHFSTLYEYLEKRKQGQPLGDPVDLQYREGGSNAMQIELDVSVPNGLVIMPVGLRGYESDQHEGEDPDMGTCVVMSLPELQIHLRSHEYFMELALNVDTITGSIHKSCLEDLRHARELQRNAKETIVLDGLDIVAHRLFGPQPHTATYLCIWDIRVDRVMVHLSSIESKILSAASNAFALNFTDPLNAPAPEYDIPADPDVTFLKIALGEVAVIWQADRAALEFRLPNGLRVDNNDLAGKLYSKVTSLRIPDASLKLLLANDAVSNGWHEAGSAELDADIDIYSAPLGWRERAQAQAEFLAAQDGHTCRALFLYMPNQPVPNDTLAPGRGILDTDLYLPQLRIPSSTPAARARQRPWRRATGPANFVASSAPRAKARLRGVSDSEGEEGISEADRDARLAKSRPPPVHLPDVLDDEDISSGDEEDDDSTDAYQSDSDEEDRGTKHNDWPHIRDYNTTTRQYESRFLAHPSLWHQSPYVLTSDPSFTQRSNLRDKLHEWVCEDEVDRELEDVRLDFDDTSDNTVIRITSCKPINIRVTPLVLPVIDQLLKDVKIHQLSPDLLLDTIIARHIRSVSGQTKARKQASALDLSVFALHLSLSQSIPDPSARAGYGPSLQHSTTSMDICANAFRFKNCKVTSESGLVDSQCLGFHFQRFACGLDSTNSLEVTWHIFIGASNFALLGQNISLCLGAVLTETRHSAPELVVPTVLATLRLVCGLRASLASYDDYSRSSDQQVVLKAIQLVGRRDVVDPLSTTQPSYLIQSGRPRDLRADVGFKYLVFLRRCLEALTGIDRQILREASAQESTEFLVEDAMDLLQEYLVQFGADMDSLSFSNSSPLGFLAARPSPPDPIPCRELCSLSLRFQKIHATYISPDGSDSEVLVAPVVVNARSRLTEWYEPHAMSPPKSTTTLSLGDKHGQGMRHISVVVSLGAATITLSPSLMIFVQHVIHEAKVHKKALITFTPRSPPVEQLSTQHPPRPLVTYVDFVLTTSAFRVKAAAQNLVIEYRASAVDFVGTSLIKPPVGPKGSLDVSTNHSLVFREARLQGYSLADMSSPEESAVLAALVFSGGKLNVLARYQSDSRPVIQVVVGLDSLYLNVPRSAIRLYRWAQEWRADYLPGLEETFRALLAELKPDSRSSTPIATVPVQPGLPIAAWIPRNVDVTLKSFRVSLQVMRGTWVAWEVANIMAYMVGTASSRGTKRRNFGMQIGRQTFIISTKDSTSESVRVKMPLPTFTATGLFDGASLDCIVLIETFTVNVKPSHWDTLLTVQQKFGQDFSDLVSLIEHSRPKPAGEKTTSASSRLKYHVQAKMKGFCVGLEGASSAILLECDRIGGMLLQNGTGISGTFDLSDLALSLAPRTSPSSPVQSFDRGRRSAFVIIDVNAEMGNSKDRGCQVVHLAVTKIHAVMQPSSIGQLGDFVDHLQAEISIRREQRAQDLAEFKEKTKTLLRSLELTMSNPQSESSSWINKYIINVSVKNVGVAFPLTIGEGFHGSRPVKPGDAAVRAFLFSIKSISFDTHRGETGQACMKGFSFQFVSRFRQSEPADFCGDRHTTRNRLVYPEMTAQLKSERKPSSRELHIAADVDGFNLDVDSSIPDYVSSLIDVYREGKNRVDRFSGASTRVVAKEEPSPDTPRASEHDYTNLLTSHVFMALSFKSGRVRMFSHAYSLSSRPRLISTHSPELLDRQLGELGAEVFKLPGVSVWGEYRATPALSKMSRKQGPIEPSTLIFKSTVHSSQNTLRPTLLPFLTEVMNHVESRMKKTNLQDMHRLPIASSPATPFKQLDHLPMPVETASSMQISLSLRIDQSRLELTCQPDVNVIAGLHWDSGGFVVNISPGAHRVTFSGNVGGLTIGLKHGFLSEDCVSLHARNLVFSVDFSKARGTSMSSVSVVCDTEFSGGVRFSRLQDVLCFKAVWLDRIPVLNVPPATPATMHSRTPSQQTPSISLPSQRQELTTALLLRLRKVSLDIDLGQSITSTQLNVHDAVLRTKVTDVSSEVSLSVSELYARATGNLSGRLAVPNFLFQTARKKERDAFRSSKSNMLDLQMTSGPLDIELESEYQRLLWYRAEPLIIRIYDDWSRFSASVQPQDRQIQLTFTVSGSDVTAIMNVGTIPKLVSYANKFKATLDAQKEGASRESLAFRQSNPAKPENPLSDVANAMLLSARAKLTETEPGLACGIGQGLILKLHTLKLVIFPRSMRDPELAQFIGTNVHARLDRVVVSECVPPKRELHLAFSSISISKLSHLNLSLVSKEEPDLDTVRWLSLLTKNASEAIIFTLPSMQMRMYSEESLEDVSRILLYDFSSKFAKKENMRDEDIYITLNMALYAWLTILRKTFAREMEQVQASAEVRAPQVGLAQPSALRRSKLPEPLIIVPEREGSGSGTHLDDLAQSPRRAGLPHTKSTPARFPLMSPTAPEWTVASPTPMSPVSKNSDSSQGGPARNGTLLTSSPVEEGSSRAPSPGLPASKKTMGIVYRPRSRRIERLTMRQLGEATPDVMHPFFMKTAGFSLEDSLPQYVHEYATMPTEEIMKALLKLYSKQLRADTVVEPNT</sequence>